<name>A0ABD0LQC9_9CAEN</name>
<proteinExistence type="predicted"/>
<evidence type="ECO:0000313" key="2">
    <source>
        <dbReference type="EMBL" id="KAK7501448.1"/>
    </source>
</evidence>
<dbReference type="AlphaFoldDB" id="A0ABD0LQC9"/>
<evidence type="ECO:0000313" key="1">
    <source>
        <dbReference type="EMBL" id="KAK7485338.1"/>
    </source>
</evidence>
<dbReference type="EMBL" id="JACVVK020000196">
    <property type="protein sequence ID" value="KAK7485338.1"/>
    <property type="molecule type" value="Genomic_DNA"/>
</dbReference>
<dbReference type="Proteomes" id="UP001519460">
    <property type="component" value="Unassembled WGS sequence"/>
</dbReference>
<keyword evidence="3" id="KW-1185">Reference proteome</keyword>
<comment type="caution">
    <text evidence="2">The sequence shown here is derived from an EMBL/GenBank/DDBJ whole genome shotgun (WGS) entry which is preliminary data.</text>
</comment>
<organism evidence="2 3">
    <name type="scientific">Batillaria attramentaria</name>
    <dbReference type="NCBI Taxonomy" id="370345"/>
    <lineage>
        <taxon>Eukaryota</taxon>
        <taxon>Metazoa</taxon>
        <taxon>Spiralia</taxon>
        <taxon>Lophotrochozoa</taxon>
        <taxon>Mollusca</taxon>
        <taxon>Gastropoda</taxon>
        <taxon>Caenogastropoda</taxon>
        <taxon>Sorbeoconcha</taxon>
        <taxon>Cerithioidea</taxon>
        <taxon>Batillariidae</taxon>
        <taxon>Batillaria</taxon>
    </lineage>
</organism>
<reference evidence="2" key="3">
    <citation type="submission" date="2023-01" db="EMBL/GenBank/DDBJ databases">
        <authorList>
            <person name="Patra A."/>
        </authorList>
    </citation>
    <scope>NUCLEOTIDE SEQUENCE</scope>
    <source>
        <strain evidence="2">Wonlab-2016</strain>
        <tissue evidence="2">Foot muscle</tissue>
    </source>
</reference>
<accession>A0ABD0LQC9</accession>
<gene>
    <name evidence="2" type="ORF">BaRGS_00007252</name>
    <name evidence="1" type="ORF">BaRGS_00023437</name>
</gene>
<protein>
    <submittedName>
        <fullName evidence="2">Uncharacterized protein</fullName>
    </submittedName>
</protein>
<evidence type="ECO:0000313" key="3">
    <source>
        <dbReference type="Proteomes" id="UP001519460"/>
    </source>
</evidence>
<sequence length="75" mass="8300">MTNKRADCGCQETGALQQQPISPSFQIRVLSCYLTLDTVSSQGHVTGGHRTLNPSLLVRLNEWPCREREDLANSA</sequence>
<reference evidence="2 3" key="2">
    <citation type="journal article" date="2023" name="Sci. Data">
        <title>Genome assembly of the Korean intertidal mud-creeper Batillaria attramentaria.</title>
        <authorList>
            <person name="Patra A.K."/>
            <person name="Ho P.T."/>
            <person name="Jun S."/>
            <person name="Lee S.J."/>
            <person name="Kim Y."/>
            <person name="Won Y.J."/>
        </authorList>
    </citation>
    <scope>NUCLEOTIDE SEQUENCE [LARGE SCALE GENOMIC DNA]</scope>
    <source>
        <strain evidence="2">Wonlab-2016</strain>
    </source>
</reference>
<reference evidence="2" key="1">
    <citation type="submission" date="2020-09" db="EMBL/GenBank/DDBJ databases">
        <authorList>
            <person name="Won Y."/>
        </authorList>
    </citation>
    <scope>NUCLEOTIDE SEQUENCE</scope>
    <source>
        <strain evidence="2">Wonlab-2016</strain>
        <tissue evidence="2">Foot muscle</tissue>
    </source>
</reference>
<dbReference type="EMBL" id="JACVVK020000031">
    <property type="protein sequence ID" value="KAK7501448.1"/>
    <property type="molecule type" value="Genomic_DNA"/>
</dbReference>